<dbReference type="FunFam" id="3.30.70.270:FF:000003">
    <property type="entry name" value="Transposon Ty3-G Gag-Pol polyprotein"/>
    <property type="match status" value="1"/>
</dbReference>
<keyword evidence="2" id="KW-0548">Nucleotidyltransferase</keyword>
<dbReference type="InterPro" id="IPR043128">
    <property type="entry name" value="Rev_trsase/Diguanyl_cyclase"/>
</dbReference>
<sequence length="776" mass="87708">MEGRGEKMSEVRTLISEYFREKYPRERAYSDFQSLTLNSFTSVHDYYKEASKLLNLSRPSLSTEDCNFFITQRIVESAPTVIRSHLKVHLNDSIESFLNIAEIYHSDKQNQSLCPVGKSETSGAEDEARLCQLGRDQVSGLEDEMASISTHNAETSKRMKLKLCGKCGSPNHRTIECRGFAICRKCNKKCHVDIVCELLAHHIKFNKFYLSSIHTSRRSGCLNLKILPLNTDVESLVDSGACASVISYEIAKKFIIKSNIQKFTTVSGDSINSLGSVEIPFILNGLKFSWTFFVLQSPAFPIILGRDFITSNKLLIDLNSESILLSRSRIENSIEKASDKLCNITDIFKKWDSLFASSKGENGFITLADHKINTGDHEPIRCRPYRLPMFKIPEVKQMIQELLDSNIIRPSSSPWCSPITLVGKKDGSTRLCVDFRKLNAITKKDNYPLPLMEELIDKLSGASYFTVLDLKNGYWQCPLSEGDREKTAFCPGPGMGTYEFNVLPLGLSNAPATFQRVMDNIIGDSSYASAYLDDIIIFSSDLESHFSHIDEIFAKLSQAGVKLKKEKCSVAKTEISYLGFIISRCGIRPDPSKTDPLLRWNVPKGIKDLQTFLGACNTYQKFIPHFAHICIPLYSLLSKNKKWEWTDSCKNSFEKLKSEIANVTELHYPKSTIPFILATDASDNAVGAVLSQIVDGVETPISFYSQKLNASQRRYSTIDKECYAIISAVRKFRHFLLGRKFTLNTDHNPLVYLKNMKEEEKTQLLMGYPVLYQHSH</sequence>
<dbReference type="Proteomes" id="UP000031668">
    <property type="component" value="Unassembled WGS sequence"/>
</dbReference>
<feature type="domain" description="Reverse transcriptase" evidence="6">
    <location>
        <begin position="403"/>
        <end position="582"/>
    </location>
</feature>
<dbReference type="Pfam" id="PF00078">
    <property type="entry name" value="RVT_1"/>
    <property type="match status" value="1"/>
</dbReference>
<dbReference type="GO" id="GO:0004519">
    <property type="term" value="F:endonuclease activity"/>
    <property type="evidence" value="ECO:0007669"/>
    <property type="project" value="UniProtKB-KW"/>
</dbReference>
<dbReference type="AlphaFoldDB" id="A0A0C2N7B2"/>
<dbReference type="PROSITE" id="PS50878">
    <property type="entry name" value="RT_POL"/>
    <property type="match status" value="1"/>
</dbReference>
<dbReference type="CDD" id="cd01647">
    <property type="entry name" value="RT_LTR"/>
    <property type="match status" value="1"/>
</dbReference>
<dbReference type="Gene3D" id="3.10.10.10">
    <property type="entry name" value="HIV Type 1 Reverse Transcriptase, subunit A, domain 1"/>
    <property type="match status" value="1"/>
</dbReference>
<dbReference type="Gene3D" id="2.40.70.10">
    <property type="entry name" value="Acid Proteases"/>
    <property type="match status" value="1"/>
</dbReference>
<comment type="caution">
    <text evidence="7">The sequence shown here is derived from an EMBL/GenBank/DDBJ whole genome shotgun (WGS) entry which is preliminary data.</text>
</comment>
<dbReference type="Pfam" id="PF17919">
    <property type="entry name" value="RT_RNaseH_2"/>
    <property type="match status" value="1"/>
</dbReference>
<keyword evidence="8" id="KW-1185">Reference proteome</keyword>
<dbReference type="SUPFAM" id="SSF56672">
    <property type="entry name" value="DNA/RNA polymerases"/>
    <property type="match status" value="1"/>
</dbReference>
<organism evidence="7 8">
    <name type="scientific">Thelohanellus kitauei</name>
    <name type="common">Myxosporean</name>
    <dbReference type="NCBI Taxonomy" id="669202"/>
    <lineage>
        <taxon>Eukaryota</taxon>
        <taxon>Metazoa</taxon>
        <taxon>Cnidaria</taxon>
        <taxon>Myxozoa</taxon>
        <taxon>Myxosporea</taxon>
        <taxon>Bivalvulida</taxon>
        <taxon>Platysporina</taxon>
        <taxon>Myxobolidae</taxon>
        <taxon>Thelohanellus</taxon>
    </lineage>
</organism>
<dbReference type="FunFam" id="3.10.20.370:FF:000001">
    <property type="entry name" value="Retrovirus-related Pol polyprotein from transposon 17.6-like protein"/>
    <property type="match status" value="1"/>
</dbReference>
<evidence type="ECO:0000313" key="7">
    <source>
        <dbReference type="EMBL" id="KII72210.1"/>
    </source>
</evidence>
<keyword evidence="1" id="KW-0808">Transferase</keyword>
<dbReference type="InterPro" id="IPR021109">
    <property type="entry name" value="Peptidase_aspartic_dom_sf"/>
</dbReference>
<name>A0A0C2N7B2_THEKT</name>
<dbReference type="SUPFAM" id="SSF50630">
    <property type="entry name" value="Acid proteases"/>
    <property type="match status" value="1"/>
</dbReference>
<dbReference type="CDD" id="cd09274">
    <property type="entry name" value="RNase_HI_RT_Ty3"/>
    <property type="match status" value="1"/>
</dbReference>
<evidence type="ECO:0000256" key="2">
    <source>
        <dbReference type="ARBA" id="ARBA00022695"/>
    </source>
</evidence>
<dbReference type="GO" id="GO:0016779">
    <property type="term" value="F:nucleotidyltransferase activity"/>
    <property type="evidence" value="ECO:0007669"/>
    <property type="project" value="UniProtKB-KW"/>
</dbReference>
<keyword evidence="3" id="KW-0540">Nuclease</keyword>
<keyword evidence="4" id="KW-0378">Hydrolase</keyword>
<dbReference type="OMA" id="CANHNDE"/>
<protein>
    <recommendedName>
        <fullName evidence="6">Reverse transcriptase domain-containing protein</fullName>
    </recommendedName>
</protein>
<reference evidence="7 8" key="1">
    <citation type="journal article" date="2014" name="Genome Biol. Evol.">
        <title>The genome of the myxosporean Thelohanellus kitauei shows adaptations to nutrient acquisition within its fish host.</title>
        <authorList>
            <person name="Yang Y."/>
            <person name="Xiong J."/>
            <person name="Zhou Z."/>
            <person name="Huo F."/>
            <person name="Miao W."/>
            <person name="Ran C."/>
            <person name="Liu Y."/>
            <person name="Zhang J."/>
            <person name="Feng J."/>
            <person name="Wang M."/>
            <person name="Wang M."/>
            <person name="Wang L."/>
            <person name="Yao B."/>
        </authorList>
    </citation>
    <scope>NUCLEOTIDE SEQUENCE [LARGE SCALE GENOMIC DNA]</scope>
    <source>
        <strain evidence="7">Wuqing</strain>
    </source>
</reference>
<dbReference type="Pfam" id="PF08284">
    <property type="entry name" value="RVP_2"/>
    <property type="match status" value="1"/>
</dbReference>
<dbReference type="EMBL" id="JWZT01001318">
    <property type="protein sequence ID" value="KII72210.1"/>
    <property type="molecule type" value="Genomic_DNA"/>
</dbReference>
<accession>A0A0C2N7B2</accession>
<evidence type="ECO:0000259" key="6">
    <source>
        <dbReference type="PROSITE" id="PS50878"/>
    </source>
</evidence>
<dbReference type="Gene3D" id="3.30.70.270">
    <property type="match status" value="2"/>
</dbReference>
<dbReference type="InterPro" id="IPR041577">
    <property type="entry name" value="RT_RNaseH_2"/>
</dbReference>
<gene>
    <name evidence="7" type="ORF">RF11_03746</name>
</gene>
<dbReference type="PANTHER" id="PTHR37984:SF5">
    <property type="entry name" value="PROTEIN NYNRIN-LIKE"/>
    <property type="match status" value="1"/>
</dbReference>
<dbReference type="InterPro" id="IPR043502">
    <property type="entry name" value="DNA/RNA_pol_sf"/>
</dbReference>
<dbReference type="InterPro" id="IPR000477">
    <property type="entry name" value="RT_dom"/>
</dbReference>
<dbReference type="PANTHER" id="PTHR37984">
    <property type="entry name" value="PROTEIN CBG26694"/>
    <property type="match status" value="1"/>
</dbReference>
<dbReference type="FunFam" id="3.30.70.270:FF:000020">
    <property type="entry name" value="Transposon Tf2-6 polyprotein-like Protein"/>
    <property type="match status" value="1"/>
</dbReference>
<evidence type="ECO:0000313" key="8">
    <source>
        <dbReference type="Proteomes" id="UP000031668"/>
    </source>
</evidence>
<dbReference type="OrthoDB" id="5990438at2759"/>
<keyword evidence="4" id="KW-0255">Endonuclease</keyword>
<dbReference type="CDD" id="cd00303">
    <property type="entry name" value="retropepsin_like"/>
    <property type="match status" value="1"/>
</dbReference>
<dbReference type="InterPro" id="IPR050951">
    <property type="entry name" value="Retrovirus_Pol_polyprotein"/>
</dbReference>
<evidence type="ECO:0000256" key="1">
    <source>
        <dbReference type="ARBA" id="ARBA00022679"/>
    </source>
</evidence>
<proteinExistence type="predicted"/>
<evidence type="ECO:0000256" key="5">
    <source>
        <dbReference type="ARBA" id="ARBA00023268"/>
    </source>
</evidence>
<evidence type="ECO:0000256" key="4">
    <source>
        <dbReference type="ARBA" id="ARBA00022759"/>
    </source>
</evidence>
<evidence type="ECO:0000256" key="3">
    <source>
        <dbReference type="ARBA" id="ARBA00022722"/>
    </source>
</evidence>
<keyword evidence="5" id="KW-0511">Multifunctional enzyme</keyword>
<dbReference type="FunFam" id="3.10.10.10:FF:000002">
    <property type="entry name" value="Retrovirus-related Pol polyprotein from transposon 17.6-like protein"/>
    <property type="match status" value="1"/>
</dbReference>